<evidence type="ECO:0000313" key="1">
    <source>
        <dbReference type="EMBL" id="KAG9223231.1"/>
    </source>
</evidence>
<keyword evidence="2" id="KW-1185">Reference proteome</keyword>
<proteinExistence type="predicted"/>
<sequence length="1602" mass="176499">MSSLDQRAASESPPISPISTSPTSSIVYPIKSLLTGKFQSTRQSSGLTELSRSRSEDNIHGVLDERPDHFAENGYMSRNSWHDATMTAPTTSDRDWIAPVLERRHSSNSLDAITGNSSSLGHRKRTPSPNYRHYPAEDNTDFPRTFATTSSFIEQDRYISRDTLTMETLSSVMSQSTELMSPSLAETDASETGNIVPEAAPDAFLLSSEKVKVSSPTASTSTLPFNPSQYGLVHLGPLSTVQSSYSRNSSHSYPGPGSVFSSDSKPSTYYSANTHQTGSGHASPALIEHVPKGLLLVSETLDRAASHLHLSSSTYSQDSSAVPSLAPSPTESDPPQQALSTAESSPLSLAVPDTKSDCDATPVIELSALATKANHVDPPSEDKEIPSNMPHHHHTTFRYKHEKDEDGHHVIIGREGTLYKCEDEVCSFLTPAIESFAHGILYDELTNVFLFRCLMYTKPIRTPGAVQGFGVLIVVEETEDALVNSDELLGLPAKYLFSLECFTDTLPDSQASLLWDNIQFLHGGVQSDEDDSPHVFLLSGFGAPGSEEGTRRSWTCWCAIHRPKASETTLKRFIVMEFELEKDTLNPLYPPGDPDLISPMESTSNNSAGDYGWNLTSSSHMGGPTSESSYSSFSISLEPALDEHNPSDDADDPPNTTCADDIVASTTTYSKPIPALERLRRMAQTKPLAETSRSRRQGKRGHTDSPGRGSVGMMDVFAVVSQINEQLGAAGDLLTFLNVLVGVIKDLTQFHRVMTYQFDESWNGVVVAELMDWSRVQQLYRGLHFPASDIPAQARTLYATNKVRLLYDRAQTTARIIVRSSDDLLEPLDMTHCYLRAMSPIHIKYLANMGVRASMSISIMAFGTLWGLVACHSFGSHGMRVSFPVRQILRLLSQSISRNIERLSYAQRFQARKLINTLSSPGHPSTGYLVSDADDLLRLFDADYGVLVVGDGAKVLGPNQHGQDILIVAEYLRLKQFDAIQASQSVHSDFSDLNLSTGLEIIAGLLYVPLSTSGHDFIAFLRKGQLRSVRWAGKPRTKDDPTPTLEPRSSFKIWSETVAGKCRAWTDEQLETAGVLALVYGKFIEVWRQKQEALHATRLTNILLSNASHESRTSLNHIINYLEMAMNGQLDGETRDNLSRSHAASKSLLFTINDLLDLTRLESGNETSFHEVFNLSEVVRDAAYLYSKEAERRGIAFAVDVSECPTFVIGDAKKVKTVIQNLTANALKFTEKGSIEVSCARYMEPEGLRSAGQMAVNIVVSDTGCGIAPEKLESMLREFEQVEIEQPKSSAGLGLGLAVVARIVEQLGGQLRVNSKVDEGSRFSFLMPSTFAGDDQHTSSSGSSRSSLQSSCPRSRNRSRSSKGSELERLVEAISTHHMHPQSLSPRSSVPDSSLPRPVKIEDGQMDVVTLSVEHANSKSLPVPLLIPSKEQHTPSQAPEQLRILVVEDNDINRIILSKRLRNDGHAVVDATNGREGLDQVEADREFDLILMDIQMPILNGFEATQSIRALETEDMGMRRPMRVSHQLNGRLPIFVVSATLTEHQHDELVNYGVDGWILKPIDFKRLRTIMKGLTDLRQRRSDLYELGRSWEAGGWLRRASA</sequence>
<dbReference type="EMBL" id="WQMT02000005">
    <property type="protein sequence ID" value="KAG9223231.1"/>
    <property type="molecule type" value="Genomic_DNA"/>
</dbReference>
<accession>A0ACB7IZX2</accession>
<evidence type="ECO:0000313" key="2">
    <source>
        <dbReference type="Proteomes" id="UP000824881"/>
    </source>
</evidence>
<gene>
    <name evidence="1" type="ORF">CCMSSC00406_0000080</name>
</gene>
<dbReference type="Proteomes" id="UP000824881">
    <property type="component" value="Unassembled WGS sequence"/>
</dbReference>
<organism evidence="1 2">
    <name type="scientific">Pleurotus cornucopiae</name>
    <name type="common">Cornucopia mushroom</name>
    <dbReference type="NCBI Taxonomy" id="5321"/>
    <lineage>
        <taxon>Eukaryota</taxon>
        <taxon>Fungi</taxon>
        <taxon>Dikarya</taxon>
        <taxon>Basidiomycota</taxon>
        <taxon>Agaricomycotina</taxon>
        <taxon>Agaricomycetes</taxon>
        <taxon>Agaricomycetidae</taxon>
        <taxon>Agaricales</taxon>
        <taxon>Pleurotineae</taxon>
        <taxon>Pleurotaceae</taxon>
        <taxon>Pleurotus</taxon>
    </lineage>
</organism>
<reference evidence="1 2" key="1">
    <citation type="journal article" date="2021" name="Appl. Environ. Microbiol.">
        <title>Genetic linkage and physical mapping for an oyster mushroom Pleurotus cornucopiae and QTL analysis for the trait cap color.</title>
        <authorList>
            <person name="Zhang Y."/>
            <person name="Gao W."/>
            <person name="Sonnenberg A."/>
            <person name="Chen Q."/>
            <person name="Zhang J."/>
            <person name="Huang C."/>
        </authorList>
    </citation>
    <scope>NUCLEOTIDE SEQUENCE [LARGE SCALE GENOMIC DNA]</scope>
    <source>
        <strain evidence="1">CCMSSC00406</strain>
    </source>
</reference>
<protein>
    <submittedName>
        <fullName evidence="1">Uncharacterized protein</fullName>
    </submittedName>
</protein>
<name>A0ACB7IZX2_PLECO</name>
<comment type="caution">
    <text evidence="1">The sequence shown here is derived from an EMBL/GenBank/DDBJ whole genome shotgun (WGS) entry which is preliminary data.</text>
</comment>